<dbReference type="Proteomes" id="UP001642501">
    <property type="component" value="Unassembled WGS sequence"/>
</dbReference>
<gene>
    <name evidence="2" type="ORF">SEPCBS57363_006813</name>
</gene>
<dbReference type="EMBL" id="CAWUOM010000340">
    <property type="protein sequence ID" value="CAK7275643.1"/>
    <property type="molecule type" value="Genomic_DNA"/>
</dbReference>
<name>A0ABP0E4V9_9PEZI</name>
<feature type="compositionally biased region" description="Polar residues" evidence="1">
    <location>
        <begin position="1"/>
        <end position="13"/>
    </location>
</feature>
<organism evidence="2 3">
    <name type="scientific">Sporothrix epigloea</name>
    <dbReference type="NCBI Taxonomy" id="1892477"/>
    <lineage>
        <taxon>Eukaryota</taxon>
        <taxon>Fungi</taxon>
        <taxon>Dikarya</taxon>
        <taxon>Ascomycota</taxon>
        <taxon>Pezizomycotina</taxon>
        <taxon>Sordariomycetes</taxon>
        <taxon>Sordariomycetidae</taxon>
        <taxon>Ophiostomatales</taxon>
        <taxon>Ophiostomataceae</taxon>
        <taxon>Sporothrix</taxon>
    </lineage>
</organism>
<evidence type="ECO:0000313" key="3">
    <source>
        <dbReference type="Proteomes" id="UP001642501"/>
    </source>
</evidence>
<evidence type="ECO:0000313" key="2">
    <source>
        <dbReference type="EMBL" id="CAK7275643.1"/>
    </source>
</evidence>
<protein>
    <submittedName>
        <fullName evidence="2">Uncharacterized protein</fullName>
    </submittedName>
</protein>
<accession>A0ABP0E4V9</accession>
<feature type="region of interest" description="Disordered" evidence="1">
    <location>
        <begin position="1"/>
        <end position="22"/>
    </location>
</feature>
<reference evidence="2 3" key="1">
    <citation type="submission" date="2024-01" db="EMBL/GenBank/DDBJ databases">
        <authorList>
            <person name="Allen C."/>
            <person name="Tagirdzhanova G."/>
        </authorList>
    </citation>
    <scope>NUCLEOTIDE SEQUENCE [LARGE SCALE GENOMIC DNA]</scope>
    <source>
        <strain evidence="2 3">CBS 573.63</strain>
    </source>
</reference>
<proteinExistence type="predicted"/>
<keyword evidence="3" id="KW-1185">Reference proteome</keyword>
<evidence type="ECO:0000256" key="1">
    <source>
        <dbReference type="SAM" id="MobiDB-lite"/>
    </source>
</evidence>
<sequence length="156" mass="17095">MASLFTSTEATSSAEHREEEPDKVLPFSTIPKFFGGLAAHDGDFFVLKGVMQETFGLIKAARDRRGLRTKFHYHPERKELLVTLPKMPHELVSGGISFEIGRSLVQMGLSDDDLWPANSTEFSGNGGAIGEPDACFVTRERGLDPSGWPTLVLETG</sequence>
<feature type="non-terminal residue" evidence="2">
    <location>
        <position position="156"/>
    </location>
</feature>
<comment type="caution">
    <text evidence="2">The sequence shown here is derived from an EMBL/GenBank/DDBJ whole genome shotgun (WGS) entry which is preliminary data.</text>
</comment>